<evidence type="ECO:0000313" key="2">
    <source>
        <dbReference type="EMBL" id="KAL0296031.1"/>
    </source>
</evidence>
<dbReference type="Pfam" id="PF17921">
    <property type="entry name" value="Integrase_H2C2"/>
    <property type="match status" value="1"/>
</dbReference>
<organism evidence="2">
    <name type="scientific">Sesamum radiatum</name>
    <name type="common">Black benniseed</name>
    <dbReference type="NCBI Taxonomy" id="300843"/>
    <lineage>
        <taxon>Eukaryota</taxon>
        <taxon>Viridiplantae</taxon>
        <taxon>Streptophyta</taxon>
        <taxon>Embryophyta</taxon>
        <taxon>Tracheophyta</taxon>
        <taxon>Spermatophyta</taxon>
        <taxon>Magnoliopsida</taxon>
        <taxon>eudicotyledons</taxon>
        <taxon>Gunneridae</taxon>
        <taxon>Pentapetalae</taxon>
        <taxon>asterids</taxon>
        <taxon>lamiids</taxon>
        <taxon>Lamiales</taxon>
        <taxon>Pedaliaceae</taxon>
        <taxon>Sesamum</taxon>
    </lineage>
</organism>
<evidence type="ECO:0000259" key="1">
    <source>
        <dbReference type="Pfam" id="PF17921"/>
    </source>
</evidence>
<gene>
    <name evidence="2" type="ORF">Sradi_6655200</name>
</gene>
<name>A0AAW2JP80_SESRA</name>
<dbReference type="PANTHER" id="PTHR48475:SF2">
    <property type="entry name" value="RIBONUCLEASE H"/>
    <property type="match status" value="1"/>
</dbReference>
<sequence length="163" mass="18525">MAAIQSRKITFISSKKAAIEEPEEIICIDPTLLSWKEEIIRFLTNGVQPENIKDAKVLTRKVSHFVMIDRELYKCGFPQLFLKCLTPKEGNYVVREIHEGICGNHLGGKALAGKSLRQGFYWPIMLVDAHELVKHCHACQEHTNVNHQPAAMMRPLESPCPFD</sequence>
<reference evidence="2" key="1">
    <citation type="submission" date="2020-06" db="EMBL/GenBank/DDBJ databases">
        <authorList>
            <person name="Li T."/>
            <person name="Hu X."/>
            <person name="Zhang T."/>
            <person name="Song X."/>
            <person name="Zhang H."/>
            <person name="Dai N."/>
            <person name="Sheng W."/>
            <person name="Hou X."/>
            <person name="Wei L."/>
        </authorList>
    </citation>
    <scope>NUCLEOTIDE SEQUENCE</scope>
    <source>
        <strain evidence="2">G02</strain>
        <tissue evidence="2">Leaf</tissue>
    </source>
</reference>
<accession>A0AAW2JP80</accession>
<dbReference type="PANTHER" id="PTHR48475">
    <property type="entry name" value="RIBONUCLEASE H"/>
    <property type="match status" value="1"/>
</dbReference>
<protein>
    <recommendedName>
        <fullName evidence="1">Integrase zinc-binding domain-containing protein</fullName>
    </recommendedName>
</protein>
<dbReference type="Gene3D" id="1.10.340.70">
    <property type="match status" value="1"/>
</dbReference>
<dbReference type="InterPro" id="IPR041588">
    <property type="entry name" value="Integrase_H2C2"/>
</dbReference>
<dbReference type="AlphaFoldDB" id="A0AAW2JP80"/>
<feature type="domain" description="Integrase zinc-binding" evidence="1">
    <location>
        <begin position="92"/>
        <end position="142"/>
    </location>
</feature>
<dbReference type="EMBL" id="JACGWJ010000032">
    <property type="protein sequence ID" value="KAL0296031.1"/>
    <property type="molecule type" value="Genomic_DNA"/>
</dbReference>
<proteinExistence type="predicted"/>
<reference evidence="2" key="2">
    <citation type="journal article" date="2024" name="Plant">
        <title>Genomic evolution and insights into agronomic trait innovations of Sesamum species.</title>
        <authorList>
            <person name="Miao H."/>
            <person name="Wang L."/>
            <person name="Qu L."/>
            <person name="Liu H."/>
            <person name="Sun Y."/>
            <person name="Le M."/>
            <person name="Wang Q."/>
            <person name="Wei S."/>
            <person name="Zheng Y."/>
            <person name="Lin W."/>
            <person name="Duan Y."/>
            <person name="Cao H."/>
            <person name="Xiong S."/>
            <person name="Wang X."/>
            <person name="Wei L."/>
            <person name="Li C."/>
            <person name="Ma Q."/>
            <person name="Ju M."/>
            <person name="Zhao R."/>
            <person name="Li G."/>
            <person name="Mu C."/>
            <person name="Tian Q."/>
            <person name="Mei H."/>
            <person name="Zhang T."/>
            <person name="Gao T."/>
            <person name="Zhang H."/>
        </authorList>
    </citation>
    <scope>NUCLEOTIDE SEQUENCE</scope>
    <source>
        <strain evidence="2">G02</strain>
    </source>
</reference>
<comment type="caution">
    <text evidence="2">The sequence shown here is derived from an EMBL/GenBank/DDBJ whole genome shotgun (WGS) entry which is preliminary data.</text>
</comment>